<keyword evidence="5" id="KW-1185">Reference proteome</keyword>
<evidence type="ECO:0000256" key="2">
    <source>
        <dbReference type="HAMAP-Rule" id="MF_00984"/>
    </source>
</evidence>
<evidence type="ECO:0000313" key="4">
    <source>
        <dbReference type="EMBL" id="MFC4666297.1"/>
    </source>
</evidence>
<comment type="subunit">
    <text evidence="2">Homotetramer.</text>
</comment>
<dbReference type="InterPro" id="IPR011344">
    <property type="entry name" value="ssDNA-bd"/>
</dbReference>
<dbReference type="InterPro" id="IPR012340">
    <property type="entry name" value="NA-bd_OB-fold"/>
</dbReference>
<comment type="caution">
    <text evidence="4">The sequence shown here is derived from an EMBL/GenBank/DDBJ whole genome shotgun (WGS) entry which is preliminary data.</text>
</comment>
<dbReference type="PANTHER" id="PTHR10302:SF27">
    <property type="entry name" value="SINGLE-STRANDED DNA-BINDING PROTEIN"/>
    <property type="match status" value="1"/>
</dbReference>
<sequence length="123" mass="14150">MSLNKAILIGYVGKDPEIRYFDKENCVAQFSLATNERGFTLANGNEIPDRTDWHNIVAFGEHAKFAEKWIEKGMPLHVEGKIRYRSYVDKQSITRYITEIVADRINFFDMVTKDVSEKKGASD</sequence>
<dbReference type="HAMAP" id="MF_00984">
    <property type="entry name" value="SSB"/>
    <property type="match status" value="1"/>
</dbReference>
<dbReference type="EMBL" id="JBHSGO010000189">
    <property type="protein sequence ID" value="MFC4666297.1"/>
    <property type="molecule type" value="Genomic_DNA"/>
</dbReference>
<evidence type="ECO:0000313" key="5">
    <source>
        <dbReference type="Proteomes" id="UP001596020"/>
    </source>
</evidence>
<name>A0ABV9K7Y1_9PORP</name>
<dbReference type="SUPFAM" id="SSF50249">
    <property type="entry name" value="Nucleic acid-binding proteins"/>
    <property type="match status" value="1"/>
</dbReference>
<dbReference type="Pfam" id="PF00436">
    <property type="entry name" value="SSB"/>
    <property type="match status" value="1"/>
</dbReference>
<evidence type="ECO:0000256" key="3">
    <source>
        <dbReference type="PIRNR" id="PIRNR002070"/>
    </source>
</evidence>
<protein>
    <recommendedName>
        <fullName evidence="2 3">Single-stranded DNA-binding protein</fullName>
        <shortName evidence="2">SSB</shortName>
    </recommendedName>
</protein>
<reference evidence="5" key="1">
    <citation type="journal article" date="2019" name="Int. J. Syst. Evol. Microbiol.">
        <title>The Global Catalogue of Microorganisms (GCM) 10K type strain sequencing project: providing services to taxonomists for standard genome sequencing and annotation.</title>
        <authorList>
            <consortium name="The Broad Institute Genomics Platform"/>
            <consortium name="The Broad Institute Genome Sequencing Center for Infectious Disease"/>
            <person name="Wu L."/>
            <person name="Ma J."/>
        </authorList>
    </citation>
    <scope>NUCLEOTIDE SEQUENCE [LARGE SCALE GENOMIC DNA]</scope>
    <source>
        <strain evidence="5">CGMCC 4.7357</strain>
    </source>
</reference>
<dbReference type="GO" id="GO:0003677">
    <property type="term" value="F:DNA binding"/>
    <property type="evidence" value="ECO:0007669"/>
    <property type="project" value="UniProtKB-KW"/>
</dbReference>
<dbReference type="PROSITE" id="PS50935">
    <property type="entry name" value="SSB"/>
    <property type="match status" value="1"/>
</dbReference>
<dbReference type="PIRSF" id="PIRSF002070">
    <property type="entry name" value="SSB"/>
    <property type="match status" value="1"/>
</dbReference>
<dbReference type="InterPro" id="IPR000424">
    <property type="entry name" value="Primosome_PriB/ssb"/>
</dbReference>
<evidence type="ECO:0000256" key="1">
    <source>
        <dbReference type="ARBA" id="ARBA00023125"/>
    </source>
</evidence>
<dbReference type="Gene3D" id="2.40.50.140">
    <property type="entry name" value="Nucleic acid-binding proteins"/>
    <property type="match status" value="1"/>
</dbReference>
<organism evidence="4 5">
    <name type="scientific">Falsiporphyromonas endometrii</name>
    <dbReference type="NCBI Taxonomy" id="1387297"/>
    <lineage>
        <taxon>Bacteria</taxon>
        <taxon>Pseudomonadati</taxon>
        <taxon>Bacteroidota</taxon>
        <taxon>Bacteroidia</taxon>
        <taxon>Bacteroidales</taxon>
        <taxon>Porphyromonadaceae</taxon>
        <taxon>Falsiporphyromonas</taxon>
    </lineage>
</organism>
<comment type="caution">
    <text evidence="2">Lacks conserved residue(s) required for the propagation of feature annotation.</text>
</comment>
<dbReference type="Proteomes" id="UP001596020">
    <property type="component" value="Unassembled WGS sequence"/>
</dbReference>
<proteinExistence type="inferred from homology"/>
<dbReference type="PANTHER" id="PTHR10302">
    <property type="entry name" value="SINGLE-STRANDED DNA-BINDING PROTEIN"/>
    <property type="match status" value="1"/>
</dbReference>
<dbReference type="NCBIfam" id="TIGR00621">
    <property type="entry name" value="ssb"/>
    <property type="match status" value="1"/>
</dbReference>
<dbReference type="RefSeq" id="WP_380079227.1">
    <property type="nucleotide sequence ID" value="NZ_JBHSGO010000189.1"/>
</dbReference>
<gene>
    <name evidence="4" type="ORF">ACFO3G_06770</name>
</gene>
<dbReference type="CDD" id="cd04496">
    <property type="entry name" value="SSB_OBF"/>
    <property type="match status" value="1"/>
</dbReference>
<accession>A0ABV9K7Y1</accession>
<keyword evidence="1 2" id="KW-0238">DNA-binding</keyword>